<organism evidence="10 11">
    <name type="scientific">Candida orthopsilosis (strain 90-125)</name>
    <name type="common">Yeast</name>
    <dbReference type="NCBI Taxonomy" id="1136231"/>
    <lineage>
        <taxon>Eukaryota</taxon>
        <taxon>Fungi</taxon>
        <taxon>Dikarya</taxon>
        <taxon>Ascomycota</taxon>
        <taxon>Saccharomycotina</taxon>
        <taxon>Pichiomycetes</taxon>
        <taxon>Debaryomycetaceae</taxon>
        <taxon>Candida/Lodderomyces clade</taxon>
        <taxon>Candida</taxon>
    </lineage>
</organism>
<evidence type="ECO:0000256" key="6">
    <source>
        <dbReference type="ARBA" id="ARBA00022750"/>
    </source>
</evidence>
<evidence type="ECO:0000256" key="7">
    <source>
        <dbReference type="ARBA" id="ARBA00022801"/>
    </source>
</evidence>
<dbReference type="CDD" id="cd01796">
    <property type="entry name" value="Ubl_Ddi1_like"/>
    <property type="match status" value="1"/>
</dbReference>
<dbReference type="RefSeq" id="XP_003870850.1">
    <property type="nucleotide sequence ID" value="XM_003870801.1"/>
</dbReference>
<evidence type="ECO:0000259" key="9">
    <source>
        <dbReference type="PROSITE" id="PS50053"/>
    </source>
</evidence>
<sequence length="342" mass="37748">MQLTISLDFNGDIISVDVPESLSLDDFKAYLQAETGVSPDEQTLKLNGNPLKANETLTELGIVNNDLLILSKARATQAPPPQPSHSAATSAMTNPSSTQINERVEMVRQQILSDPQALENIRMTQPSLYNAINNVEQFRSLMIEQVREEQRDSSSSQAELLRLQQDPDNPENQTRIMELIQQEAIEENMKLAWDISPESFTSVNMLYLKLKINGVEQIALVDTGAAMTIISPDIAQECGISRLIDKRFQGQAVGVGTQNIGGKIHSVPLEIHGTGVELPCSFYVVDTSVGILFGLDMLKRHRCVVDLTRDVLIIGGQFEAKFLTESEIPRKSLGGNIFSREA</sequence>
<dbReference type="PANTHER" id="PTHR12917">
    <property type="entry name" value="ASPARTYL PROTEASE DDI-RELATED"/>
    <property type="match status" value="1"/>
</dbReference>
<protein>
    <recommendedName>
        <fullName evidence="4">DNA damage-inducible protein 1</fullName>
    </recommendedName>
</protein>
<comment type="subunit">
    <text evidence="3">Binds ubiquitin and polyubiquitinated proteins.</text>
</comment>
<dbReference type="Pfam" id="PF09668">
    <property type="entry name" value="Asp_protease"/>
    <property type="match status" value="1"/>
</dbReference>
<dbReference type="KEGG" id="cot:CORT_0G00320"/>
<dbReference type="InterPro" id="IPR000626">
    <property type="entry name" value="Ubiquitin-like_dom"/>
</dbReference>
<dbReference type="GeneID" id="14542003"/>
<evidence type="ECO:0000313" key="11">
    <source>
        <dbReference type="Proteomes" id="UP000005018"/>
    </source>
</evidence>
<comment type="similarity">
    <text evidence="2">Belongs to the DDI1 family.</text>
</comment>
<evidence type="ECO:0000256" key="8">
    <source>
        <dbReference type="SAM" id="MobiDB-lite"/>
    </source>
</evidence>
<evidence type="ECO:0000256" key="5">
    <source>
        <dbReference type="ARBA" id="ARBA00022670"/>
    </source>
</evidence>
<dbReference type="Pfam" id="PF00240">
    <property type="entry name" value="ubiquitin"/>
    <property type="match status" value="1"/>
</dbReference>
<dbReference type="InterPro" id="IPR001969">
    <property type="entry name" value="Aspartic_peptidase_AS"/>
</dbReference>
<dbReference type="HOGENOM" id="CLU_020435_0_1_1"/>
<dbReference type="SUPFAM" id="SSF50630">
    <property type="entry name" value="Acid proteases"/>
    <property type="match status" value="1"/>
</dbReference>
<keyword evidence="6" id="KW-0064">Aspartyl protease</keyword>
<reference evidence="10 11" key="1">
    <citation type="journal article" date="2012" name="PLoS ONE">
        <title>Sequence and analysis of the genome of the pathogenic yeast Candida orthopsilosis.</title>
        <authorList>
            <person name="Riccombeni A."/>
            <person name="Vidanes G."/>
            <person name="Proux-Wera E."/>
            <person name="Wolfe K.H."/>
            <person name="Butler G."/>
        </authorList>
    </citation>
    <scope>NUCLEOTIDE SEQUENCE [LARGE SCALE GENOMIC DNA]</scope>
    <source>
        <strain evidence="10 11">Co 90-125</strain>
    </source>
</reference>
<dbReference type="PROSITE" id="PS50053">
    <property type="entry name" value="UBIQUITIN_2"/>
    <property type="match status" value="1"/>
</dbReference>
<dbReference type="SMART" id="SM00213">
    <property type="entry name" value="UBQ"/>
    <property type="match status" value="1"/>
</dbReference>
<keyword evidence="5" id="KW-0645">Protease</keyword>
<dbReference type="GO" id="GO:0004190">
    <property type="term" value="F:aspartic-type endopeptidase activity"/>
    <property type="evidence" value="ECO:0007669"/>
    <property type="project" value="UniProtKB-KW"/>
</dbReference>
<feature type="region of interest" description="Disordered" evidence="8">
    <location>
        <begin position="75"/>
        <end position="97"/>
    </location>
</feature>
<evidence type="ECO:0000256" key="1">
    <source>
        <dbReference type="ARBA" id="ARBA00003231"/>
    </source>
</evidence>
<accession>H8X9Q6</accession>
<feature type="domain" description="Ubiquitin-like" evidence="9">
    <location>
        <begin position="1"/>
        <end position="70"/>
    </location>
</feature>
<keyword evidence="7" id="KW-0378">Hydrolase</keyword>
<evidence type="ECO:0000256" key="3">
    <source>
        <dbReference type="ARBA" id="ARBA00011128"/>
    </source>
</evidence>
<evidence type="ECO:0000256" key="2">
    <source>
        <dbReference type="ARBA" id="ARBA00009136"/>
    </source>
</evidence>
<evidence type="ECO:0000313" key="10">
    <source>
        <dbReference type="EMBL" id="CCG24722.1"/>
    </source>
</evidence>
<gene>
    <name evidence="10" type="ORF">CORT_0G00320</name>
</gene>
<keyword evidence="11" id="KW-1185">Reference proteome</keyword>
<dbReference type="CDD" id="cd05479">
    <property type="entry name" value="RP_DDI"/>
    <property type="match status" value="1"/>
</dbReference>
<name>H8X9Q6_CANO9</name>
<comment type="function">
    <text evidence="1">Probable aspartic protease. May be involved in the regulation of exocytosis. Acts as a linker between the 19S proteasome and polyubiquitinated proteins via UBA domain interactions with ubiquitin for their subsequent degradation. Required for S-phase checkpoint control.</text>
</comment>
<dbReference type="GO" id="GO:0006508">
    <property type="term" value="P:proteolysis"/>
    <property type="evidence" value="ECO:0007669"/>
    <property type="project" value="UniProtKB-KW"/>
</dbReference>
<dbReference type="PANTHER" id="PTHR12917:SF1">
    <property type="entry name" value="AT13091P"/>
    <property type="match status" value="1"/>
</dbReference>
<dbReference type="SUPFAM" id="SSF54236">
    <property type="entry name" value="Ubiquitin-like"/>
    <property type="match status" value="1"/>
</dbReference>
<dbReference type="OrthoDB" id="1047367at2759"/>
<dbReference type="EMBL" id="HE681725">
    <property type="protein sequence ID" value="CCG24722.1"/>
    <property type="molecule type" value="Genomic_DNA"/>
</dbReference>
<dbReference type="InterPro" id="IPR029071">
    <property type="entry name" value="Ubiquitin-like_domsf"/>
</dbReference>
<dbReference type="Gene3D" id="2.40.70.10">
    <property type="entry name" value="Acid Proteases"/>
    <property type="match status" value="1"/>
</dbReference>
<evidence type="ECO:0000256" key="4">
    <source>
        <dbReference type="ARBA" id="ARBA00021491"/>
    </source>
</evidence>
<dbReference type="eggNOG" id="KOG0012">
    <property type="taxonomic scope" value="Eukaryota"/>
</dbReference>
<dbReference type="Gene3D" id="3.10.20.90">
    <property type="entry name" value="Phosphatidylinositol 3-kinase Catalytic Subunit, Chain A, domain 1"/>
    <property type="match status" value="1"/>
</dbReference>
<dbReference type="InterPro" id="IPR033882">
    <property type="entry name" value="DDI1_N"/>
</dbReference>
<dbReference type="Proteomes" id="UP000005018">
    <property type="component" value="Chromosome 7"/>
</dbReference>
<proteinExistence type="inferred from homology"/>
<dbReference type="InterPro" id="IPR021109">
    <property type="entry name" value="Peptidase_aspartic_dom_sf"/>
</dbReference>
<dbReference type="PROSITE" id="PS00141">
    <property type="entry name" value="ASP_PROTEASE"/>
    <property type="match status" value="1"/>
</dbReference>
<dbReference type="InterPro" id="IPR019103">
    <property type="entry name" value="Peptidase_aspartic_DDI1-type"/>
</dbReference>
<dbReference type="AlphaFoldDB" id="H8X9Q6"/>